<keyword evidence="3" id="KW-0413">Isomerase</keyword>
<feature type="modified residue" description="N6-(pyridoxal phosphate)lysine" evidence="4">
    <location>
        <position position="76"/>
    </location>
</feature>
<evidence type="ECO:0000313" key="6">
    <source>
        <dbReference type="EMBL" id="CEK75800.1"/>
    </source>
</evidence>
<dbReference type="InterPro" id="IPR000821">
    <property type="entry name" value="Ala_racemase"/>
</dbReference>
<comment type="cofactor">
    <cofactor evidence="1 4">
        <name>pyridoxal 5'-phosphate</name>
        <dbReference type="ChEBI" id="CHEBI:597326"/>
    </cofactor>
</comment>
<dbReference type="AlphaFoldDB" id="A0A0B7A728"/>
<dbReference type="Gene3D" id="3.20.20.10">
    <property type="entry name" value="Alanine racemase"/>
    <property type="match status" value="1"/>
</dbReference>
<dbReference type="GO" id="GO:0030170">
    <property type="term" value="F:pyridoxal phosphate binding"/>
    <property type="evidence" value="ECO:0007669"/>
    <property type="project" value="TreeGrafter"/>
</dbReference>
<dbReference type="PROSITE" id="PS00395">
    <property type="entry name" value="ALANINE_RACEMASE"/>
    <property type="match status" value="1"/>
</dbReference>
<protein>
    <recommendedName>
        <fullName evidence="5">Alanine racemase N-terminal domain-containing protein</fullName>
    </recommendedName>
</protein>
<evidence type="ECO:0000256" key="2">
    <source>
        <dbReference type="ARBA" id="ARBA00022898"/>
    </source>
</evidence>
<proteinExistence type="predicted"/>
<dbReference type="PRINTS" id="PR00992">
    <property type="entry name" value="ALARACEMASE"/>
</dbReference>
<gene>
    <name evidence="6" type="primary">ORF97086</name>
</gene>
<dbReference type="SUPFAM" id="SSF51419">
    <property type="entry name" value="PLP-binding barrel"/>
    <property type="match status" value="1"/>
</dbReference>
<feature type="domain" description="Alanine racemase N-terminal" evidence="5">
    <location>
        <begin position="49"/>
        <end position="161"/>
    </location>
</feature>
<dbReference type="InterPro" id="IPR001608">
    <property type="entry name" value="Ala_racemase_N"/>
</dbReference>
<organism evidence="6">
    <name type="scientific">Arion vulgaris</name>
    <dbReference type="NCBI Taxonomy" id="1028688"/>
    <lineage>
        <taxon>Eukaryota</taxon>
        <taxon>Metazoa</taxon>
        <taxon>Spiralia</taxon>
        <taxon>Lophotrochozoa</taxon>
        <taxon>Mollusca</taxon>
        <taxon>Gastropoda</taxon>
        <taxon>Heterobranchia</taxon>
        <taxon>Euthyneura</taxon>
        <taxon>Panpulmonata</taxon>
        <taxon>Eupulmonata</taxon>
        <taxon>Stylommatophora</taxon>
        <taxon>Helicina</taxon>
        <taxon>Arionoidea</taxon>
        <taxon>Arionidae</taxon>
        <taxon>Arion</taxon>
    </lineage>
</organism>
<evidence type="ECO:0000259" key="5">
    <source>
        <dbReference type="Pfam" id="PF01168"/>
    </source>
</evidence>
<accession>A0A0B7A728</accession>
<dbReference type="PANTHER" id="PTHR30511">
    <property type="entry name" value="ALANINE RACEMASE"/>
    <property type="match status" value="1"/>
</dbReference>
<keyword evidence="2 4" id="KW-0663">Pyridoxal phosphate</keyword>
<evidence type="ECO:0000256" key="1">
    <source>
        <dbReference type="ARBA" id="ARBA00001933"/>
    </source>
</evidence>
<dbReference type="GO" id="GO:0005829">
    <property type="term" value="C:cytosol"/>
    <property type="evidence" value="ECO:0007669"/>
    <property type="project" value="TreeGrafter"/>
</dbReference>
<reference evidence="6" key="1">
    <citation type="submission" date="2014-12" db="EMBL/GenBank/DDBJ databases">
        <title>Insight into the proteome of Arion vulgaris.</title>
        <authorList>
            <person name="Aradska J."/>
            <person name="Bulat T."/>
            <person name="Smidak R."/>
            <person name="Sarate P."/>
            <person name="Gangsoo J."/>
            <person name="Sialana F."/>
            <person name="Bilban M."/>
            <person name="Lubec G."/>
        </authorList>
    </citation>
    <scope>NUCLEOTIDE SEQUENCE</scope>
    <source>
        <tissue evidence="6">Skin</tissue>
    </source>
</reference>
<dbReference type="EMBL" id="HACG01028935">
    <property type="protein sequence ID" value="CEK75800.1"/>
    <property type="molecule type" value="Transcribed_RNA"/>
</dbReference>
<evidence type="ECO:0000256" key="4">
    <source>
        <dbReference type="PIRSR" id="PIRSR600821-50"/>
    </source>
</evidence>
<dbReference type="GO" id="GO:0008784">
    <property type="term" value="F:alanine racemase activity"/>
    <property type="evidence" value="ECO:0007669"/>
    <property type="project" value="InterPro"/>
</dbReference>
<dbReference type="Pfam" id="PF01168">
    <property type="entry name" value="Ala_racemase_N"/>
    <property type="match status" value="1"/>
</dbReference>
<dbReference type="InterPro" id="IPR020622">
    <property type="entry name" value="Ala_racemase_pyridoxalP-BS"/>
</dbReference>
<dbReference type="PANTHER" id="PTHR30511:SF0">
    <property type="entry name" value="ALANINE RACEMASE, CATABOLIC-RELATED"/>
    <property type="match status" value="1"/>
</dbReference>
<name>A0A0B7A728_9EUPU</name>
<dbReference type="GO" id="GO:0030632">
    <property type="term" value="P:D-alanine biosynthetic process"/>
    <property type="evidence" value="ECO:0007669"/>
    <property type="project" value="TreeGrafter"/>
</dbReference>
<dbReference type="InterPro" id="IPR029066">
    <property type="entry name" value="PLP-binding_barrel"/>
</dbReference>
<evidence type="ECO:0000256" key="3">
    <source>
        <dbReference type="ARBA" id="ARBA00023235"/>
    </source>
</evidence>
<sequence>MAHIFQRIVDIRHFRKVSQRKSNKEPAADTLVCVHDKFTYAGRSTYLQINLKTIWHNIQSLQTKCASHTKVIAVIKANAYGHGSVGVAKYLNKCGVFNFAVATTYEGKELRKHGVVGFIQVFGNCVAEEIDTILEYNLTPTVTNLKFIEQLAAKLTERKTKTSLLRKCINDNVCKFKITMSPVLYRGPQGKHRKVPL</sequence>